<keyword evidence="1" id="KW-0732">Signal</keyword>
<reference evidence="2" key="1">
    <citation type="submission" date="2018-01" db="EMBL/GenBank/DDBJ databases">
        <title>An insight into the sialome of Amazonian anophelines.</title>
        <authorList>
            <person name="Ribeiro J.M."/>
            <person name="Scarpassa V."/>
            <person name="Calvo E."/>
        </authorList>
    </citation>
    <scope>NUCLEOTIDE SEQUENCE</scope>
    <source>
        <tissue evidence="2">Salivary glands</tissue>
    </source>
</reference>
<feature type="signal peptide" evidence="1">
    <location>
        <begin position="1"/>
        <end position="21"/>
    </location>
</feature>
<dbReference type="AlphaFoldDB" id="A0A2M3ZNS1"/>
<proteinExistence type="predicted"/>
<sequence length="83" mass="9347">MKIPFCLSVIILCKSAPLCNGSLFSLAGIVGPSTDARLLFCCSRSMCSMSIFVRSSRISGCECAAIAGWQRWQRYRYRSWRNK</sequence>
<organism evidence="2">
    <name type="scientific">Anopheles braziliensis</name>
    <dbReference type="NCBI Taxonomy" id="58242"/>
    <lineage>
        <taxon>Eukaryota</taxon>
        <taxon>Metazoa</taxon>
        <taxon>Ecdysozoa</taxon>
        <taxon>Arthropoda</taxon>
        <taxon>Hexapoda</taxon>
        <taxon>Insecta</taxon>
        <taxon>Pterygota</taxon>
        <taxon>Neoptera</taxon>
        <taxon>Endopterygota</taxon>
        <taxon>Diptera</taxon>
        <taxon>Nematocera</taxon>
        <taxon>Culicoidea</taxon>
        <taxon>Culicidae</taxon>
        <taxon>Anophelinae</taxon>
        <taxon>Anopheles</taxon>
    </lineage>
</organism>
<protein>
    <submittedName>
        <fullName evidence="2">Putative secreted peptide</fullName>
    </submittedName>
</protein>
<feature type="chain" id="PRO_5014597662" evidence="1">
    <location>
        <begin position="22"/>
        <end position="83"/>
    </location>
</feature>
<dbReference type="EMBL" id="GGFM01009408">
    <property type="protein sequence ID" value="MBW30159.1"/>
    <property type="molecule type" value="Transcribed_RNA"/>
</dbReference>
<accession>A0A2M3ZNS1</accession>
<name>A0A2M3ZNS1_9DIPT</name>
<evidence type="ECO:0000256" key="1">
    <source>
        <dbReference type="SAM" id="SignalP"/>
    </source>
</evidence>
<evidence type="ECO:0000313" key="2">
    <source>
        <dbReference type="EMBL" id="MBW30159.1"/>
    </source>
</evidence>